<dbReference type="PROSITE" id="PS01180">
    <property type="entry name" value="CUB"/>
    <property type="match status" value="1"/>
</dbReference>
<dbReference type="EMBL" id="RHFK02000014">
    <property type="protein sequence ID" value="TWW65281.1"/>
    <property type="molecule type" value="Genomic_DNA"/>
</dbReference>
<dbReference type="PANTHER" id="PTHR24251">
    <property type="entry name" value="OVOCHYMASE-RELATED"/>
    <property type="match status" value="1"/>
</dbReference>
<protein>
    <submittedName>
        <fullName evidence="6">CUB and sushi domain-containing protein 3</fullName>
    </submittedName>
</protein>
<name>A0A5C6NFB8_9TELE</name>
<evidence type="ECO:0000313" key="7">
    <source>
        <dbReference type="Proteomes" id="UP000324091"/>
    </source>
</evidence>
<sequence length="100" mass="10970">MGLAEDTCGGTVRGGSGVVTSPGYPGNYGNQADCTWILMAEPGDTISVVFTDFQTEEKYDYLEVEGSEPPTIWQVWASQCLWVVTGGLRVMRTGRHDTYR</sequence>
<dbReference type="CDD" id="cd00041">
    <property type="entry name" value="CUB"/>
    <property type="match status" value="1"/>
</dbReference>
<dbReference type="Proteomes" id="UP000324091">
    <property type="component" value="Chromosome 21"/>
</dbReference>
<gene>
    <name evidence="6" type="ORF">D4764_21G0001810</name>
</gene>
<dbReference type="SMART" id="SM00042">
    <property type="entry name" value="CUB"/>
    <property type="match status" value="1"/>
</dbReference>
<evidence type="ECO:0000256" key="1">
    <source>
        <dbReference type="ARBA" id="ARBA00022737"/>
    </source>
</evidence>
<accession>A0A5C6NFB8</accession>
<comment type="caution">
    <text evidence="3">Lacks conserved residue(s) required for the propagation of feature annotation.</text>
</comment>
<dbReference type="Pfam" id="PF00431">
    <property type="entry name" value="CUB"/>
    <property type="match status" value="1"/>
</dbReference>
<evidence type="ECO:0000313" key="6">
    <source>
        <dbReference type="EMBL" id="TWW65281.1"/>
    </source>
</evidence>
<evidence type="ECO:0000259" key="5">
    <source>
        <dbReference type="PROSITE" id="PS01180"/>
    </source>
</evidence>
<feature type="domain" description="CUB" evidence="5">
    <location>
        <begin position="8"/>
        <end position="80"/>
    </location>
</feature>
<dbReference type="SUPFAM" id="SSF49854">
    <property type="entry name" value="Spermadhesin, CUB domain"/>
    <property type="match status" value="1"/>
</dbReference>
<organism evidence="6 7">
    <name type="scientific">Takifugu flavidus</name>
    <name type="common">sansaifugu</name>
    <dbReference type="NCBI Taxonomy" id="433684"/>
    <lineage>
        <taxon>Eukaryota</taxon>
        <taxon>Metazoa</taxon>
        <taxon>Chordata</taxon>
        <taxon>Craniata</taxon>
        <taxon>Vertebrata</taxon>
        <taxon>Euteleostomi</taxon>
        <taxon>Actinopterygii</taxon>
        <taxon>Neopterygii</taxon>
        <taxon>Teleostei</taxon>
        <taxon>Neoteleostei</taxon>
        <taxon>Acanthomorphata</taxon>
        <taxon>Eupercaria</taxon>
        <taxon>Tetraodontiformes</taxon>
        <taxon>Tetradontoidea</taxon>
        <taxon>Tetraodontidae</taxon>
        <taxon>Takifugu</taxon>
    </lineage>
</organism>
<evidence type="ECO:0000256" key="3">
    <source>
        <dbReference type="PROSITE-ProRule" id="PRU00059"/>
    </source>
</evidence>
<keyword evidence="2" id="KW-1015">Disulfide bond</keyword>
<proteinExistence type="predicted"/>
<feature type="region of interest" description="Disordered" evidence="4">
    <location>
        <begin position="1"/>
        <end position="24"/>
    </location>
</feature>
<keyword evidence="7" id="KW-1185">Reference proteome</keyword>
<keyword evidence="1" id="KW-0677">Repeat</keyword>
<dbReference type="Gene3D" id="2.60.120.290">
    <property type="entry name" value="Spermadhesin, CUB domain"/>
    <property type="match status" value="1"/>
</dbReference>
<comment type="caution">
    <text evidence="6">The sequence shown here is derived from an EMBL/GenBank/DDBJ whole genome shotgun (WGS) entry which is preliminary data.</text>
</comment>
<dbReference type="AlphaFoldDB" id="A0A5C6NFB8"/>
<evidence type="ECO:0000256" key="4">
    <source>
        <dbReference type="SAM" id="MobiDB-lite"/>
    </source>
</evidence>
<dbReference type="InterPro" id="IPR035914">
    <property type="entry name" value="Sperma_CUB_dom_sf"/>
</dbReference>
<evidence type="ECO:0000256" key="2">
    <source>
        <dbReference type="ARBA" id="ARBA00023157"/>
    </source>
</evidence>
<reference evidence="6 7" key="1">
    <citation type="submission" date="2019-04" db="EMBL/GenBank/DDBJ databases">
        <title>Chromosome genome assembly for Takifugu flavidus.</title>
        <authorList>
            <person name="Xiao S."/>
        </authorList>
    </citation>
    <scope>NUCLEOTIDE SEQUENCE [LARGE SCALE GENOMIC DNA]</scope>
    <source>
        <strain evidence="6">HTHZ2018</strain>
        <tissue evidence="6">Muscle</tissue>
    </source>
</reference>
<dbReference type="InterPro" id="IPR000859">
    <property type="entry name" value="CUB_dom"/>
</dbReference>